<dbReference type="Gene3D" id="3.40.190.10">
    <property type="entry name" value="Periplasmic binding protein-like II"/>
    <property type="match status" value="1"/>
</dbReference>
<dbReference type="Gene3D" id="3.40.190.170">
    <property type="entry name" value="Bacterial extracellular solute-binding protein, family 7"/>
    <property type="match status" value="1"/>
</dbReference>
<protein>
    <submittedName>
        <fullName evidence="2">Uncharacterized protein</fullName>
    </submittedName>
</protein>
<dbReference type="InterPro" id="IPR026289">
    <property type="entry name" value="SBP_TakP-like"/>
</dbReference>
<dbReference type="InterPro" id="IPR018389">
    <property type="entry name" value="DctP_fam"/>
</dbReference>
<dbReference type="Pfam" id="PF03480">
    <property type="entry name" value="DctP"/>
    <property type="match status" value="1"/>
</dbReference>
<comment type="caution">
    <text evidence="2">The sequence shown here is derived from an EMBL/GenBank/DDBJ whole genome shotgun (WGS) entry which is preliminary data.</text>
</comment>
<reference evidence="2" key="1">
    <citation type="journal article" date="2015" name="Nature">
        <title>Complex archaea that bridge the gap between prokaryotes and eukaryotes.</title>
        <authorList>
            <person name="Spang A."/>
            <person name="Saw J.H."/>
            <person name="Jorgensen S.L."/>
            <person name="Zaremba-Niedzwiedzka K."/>
            <person name="Martijn J."/>
            <person name="Lind A.E."/>
            <person name="van Eijk R."/>
            <person name="Schleper C."/>
            <person name="Guy L."/>
            <person name="Ettema T.J."/>
        </authorList>
    </citation>
    <scope>NUCLEOTIDE SEQUENCE</scope>
</reference>
<proteinExistence type="predicted"/>
<dbReference type="NCBIfam" id="NF037995">
    <property type="entry name" value="TRAP_S1"/>
    <property type="match status" value="1"/>
</dbReference>
<accession>A0A0F9QQ69</accession>
<evidence type="ECO:0000256" key="1">
    <source>
        <dbReference type="ARBA" id="ARBA00022729"/>
    </source>
</evidence>
<dbReference type="GO" id="GO:0031317">
    <property type="term" value="C:tripartite ATP-independent periplasmic transporter complex"/>
    <property type="evidence" value="ECO:0007669"/>
    <property type="project" value="InterPro"/>
</dbReference>
<dbReference type="AlphaFoldDB" id="A0A0F9QQ69"/>
<dbReference type="PANTHER" id="PTHR33376">
    <property type="match status" value="1"/>
</dbReference>
<gene>
    <name evidence="2" type="ORF">LCGC14_0746140</name>
</gene>
<organism evidence="2">
    <name type="scientific">marine sediment metagenome</name>
    <dbReference type="NCBI Taxonomy" id="412755"/>
    <lineage>
        <taxon>unclassified sequences</taxon>
        <taxon>metagenomes</taxon>
        <taxon>ecological metagenomes</taxon>
    </lineage>
</organism>
<dbReference type="EMBL" id="LAZR01001779">
    <property type="protein sequence ID" value="KKN39177.1"/>
    <property type="molecule type" value="Genomic_DNA"/>
</dbReference>
<sequence length="324" mass="35223">MKTTISNKVAALSIAGAVILTASIALADDPVTIQMTTTWPEGINLIEGDKHFAELVNKLGEGSISIDFFPGNTIVPSTQVFDAVRSGATQAAADWPGYWAGTNTAFSLLGSFPMLFTAQDYVLWINEWGGAEMFDEAYGKYDIKYLPYAVISTESGLRSTKPLESLDDLNGKRLRMSGRAQGAILAELGGAQVMLPGSEVYQSLERGVVDAAEFSSPSTDFGMGFQEVTKHWMAPGWHQPGSVAGVMIAQKVWDDLSDQQKFIMETAAQATMNWSIGYYERTSAEATKAFTDAGVTVSTLSDEEMTAEQLYALFRIRELKARSK</sequence>
<dbReference type="PANTHER" id="PTHR33376:SF5">
    <property type="entry name" value="EXTRACYTOPLASMIC SOLUTE RECEPTOR PROTEIN"/>
    <property type="match status" value="1"/>
</dbReference>
<dbReference type="PIRSF" id="PIRSF039026">
    <property type="entry name" value="SiaP"/>
    <property type="match status" value="1"/>
</dbReference>
<keyword evidence="1" id="KW-0732">Signal</keyword>
<evidence type="ECO:0000313" key="2">
    <source>
        <dbReference type="EMBL" id="KKN39177.1"/>
    </source>
</evidence>
<dbReference type="InterPro" id="IPR038404">
    <property type="entry name" value="TRAP_DctP_sf"/>
</dbReference>
<dbReference type="GO" id="GO:0055085">
    <property type="term" value="P:transmembrane transport"/>
    <property type="evidence" value="ECO:0007669"/>
    <property type="project" value="InterPro"/>
</dbReference>
<name>A0A0F9QQ69_9ZZZZ</name>